<sequence>MTVAVQGWDACLQATVDEALAQAARQGGGLSVWQATADGWRALGCCGAVPALPASAEAVSCDAYAGAIRLLRVVHDGDALSAALSGLLAARVEAEWLREEQRFAGQLRDIMVTVGQLADEVPSLEAFLSRLYAVLSPLLPDGALTLGLTDDEGGCLRFPVNAWPAGADAFVHAEPALLAAAGRRQRLWVLGRRRLSALCQGVPAGQLPLLWVAVPLLDEGGRLLAIASARVDALHPGDARVERRRLSQLARHLCSQLGQLGRRLQLLGQLRRVRVELDGYAARLNAELAERRRNEQLVQALGEVNTLANSLLPLPAVLAGVRRTLGRLVEFDTLTVALYTGDDGTLAFPYCSEGAAQQPAAAERALLEQVLHSGRPLLSGRPALSGEDGATLRSWLGVPLFDQLRLLGVIAIGSHAESRRFGLREQETVEFVAGHVGGAVARLQATQALYQVNSQLEVRVQQRTRALDEANARLKYESLHDTLTALPNRAYFGQRILQLWQQYALDESCPFALMLIDMDRFKLVNDTLGHAAGDALLVEVGERIRGCLRPDDFLARLGGDEFALLLPGPVNYKSCGRVARRIVDAFRSPVVVDGRELFTTLSLGVVLSDGQYHAGCQDMLRDADLAMYHSKQQGRDGYTVYNHALRQGKADQLALEAELRHALEGEHELVPYFQPFVDSASGAVTGFETLVRWRHPERGLIPPALFLPMAQESGLIRRLDRYMIVRACEQLARWRAEGRADALCALHINLSSENLRDDDLAVWIAGVLQRCSLPPHLIYLEVTESALIDVPEQAQRVMQALHDVGVRLALDDFGTGYSALSYLHRYRFDLLKIDQAFVREVGVNAESTAIVRAILALAQALQLEVVAEGVETAEQVDALRALGCPRLQGYYFSPPRPAGEVYWGAQASVLAG</sequence>
<name>A0A6B2KMP5_9NEIS</name>
<dbReference type="InterPro" id="IPR029016">
    <property type="entry name" value="GAF-like_dom_sf"/>
</dbReference>
<evidence type="ECO:0000259" key="1">
    <source>
        <dbReference type="PROSITE" id="PS50883"/>
    </source>
</evidence>
<feature type="domain" description="GGDEF" evidence="2">
    <location>
        <begin position="509"/>
        <end position="643"/>
    </location>
</feature>
<accession>A0A6B2KMP5</accession>
<dbReference type="AlphaFoldDB" id="A0A6B2KMP5"/>
<keyword evidence="4" id="KW-1185">Reference proteome</keyword>
<evidence type="ECO:0000259" key="2">
    <source>
        <dbReference type="PROSITE" id="PS50887"/>
    </source>
</evidence>
<dbReference type="Pfam" id="PF13185">
    <property type="entry name" value="GAF_2"/>
    <property type="match status" value="1"/>
</dbReference>
<protein>
    <submittedName>
        <fullName evidence="3">EAL domain-containing protein</fullName>
    </submittedName>
</protein>
<dbReference type="Proteomes" id="UP000482578">
    <property type="component" value="Unassembled WGS sequence"/>
</dbReference>
<dbReference type="SMART" id="SM00267">
    <property type="entry name" value="GGDEF"/>
    <property type="match status" value="1"/>
</dbReference>
<dbReference type="Pfam" id="PF00990">
    <property type="entry name" value="GGDEF"/>
    <property type="match status" value="1"/>
</dbReference>
<dbReference type="InterPro" id="IPR029787">
    <property type="entry name" value="Nucleotide_cyclase"/>
</dbReference>
<dbReference type="SMART" id="SM00052">
    <property type="entry name" value="EAL"/>
    <property type="match status" value="1"/>
</dbReference>
<organism evidence="3 4">
    <name type="scientific">Crenobacter caeni</name>
    <dbReference type="NCBI Taxonomy" id="2705474"/>
    <lineage>
        <taxon>Bacteria</taxon>
        <taxon>Pseudomonadati</taxon>
        <taxon>Pseudomonadota</taxon>
        <taxon>Betaproteobacteria</taxon>
        <taxon>Neisseriales</taxon>
        <taxon>Neisseriaceae</taxon>
        <taxon>Crenobacter</taxon>
    </lineage>
</organism>
<dbReference type="PANTHER" id="PTHR44757:SF2">
    <property type="entry name" value="BIOFILM ARCHITECTURE MAINTENANCE PROTEIN MBAA"/>
    <property type="match status" value="1"/>
</dbReference>
<dbReference type="CDD" id="cd01949">
    <property type="entry name" value="GGDEF"/>
    <property type="match status" value="1"/>
</dbReference>
<dbReference type="PANTHER" id="PTHR44757">
    <property type="entry name" value="DIGUANYLATE CYCLASE DGCP"/>
    <property type="match status" value="1"/>
</dbReference>
<gene>
    <name evidence="3" type="ORF">GZH52_00460</name>
</gene>
<reference evidence="3 4" key="1">
    <citation type="submission" date="2020-02" db="EMBL/GenBank/DDBJ databases">
        <authorList>
            <person name="Yang Z."/>
        </authorList>
    </citation>
    <scope>NUCLEOTIDE SEQUENCE [LARGE SCALE GENOMIC DNA]</scope>
    <source>
        <strain evidence="3 4">HX-7-9</strain>
    </source>
</reference>
<dbReference type="PROSITE" id="PS50887">
    <property type="entry name" value="GGDEF"/>
    <property type="match status" value="1"/>
</dbReference>
<dbReference type="Pfam" id="PF00563">
    <property type="entry name" value="EAL"/>
    <property type="match status" value="1"/>
</dbReference>
<dbReference type="PROSITE" id="PS50883">
    <property type="entry name" value="EAL"/>
    <property type="match status" value="1"/>
</dbReference>
<dbReference type="NCBIfam" id="TIGR00254">
    <property type="entry name" value="GGDEF"/>
    <property type="match status" value="1"/>
</dbReference>
<dbReference type="InterPro" id="IPR052155">
    <property type="entry name" value="Biofilm_reg_signaling"/>
</dbReference>
<dbReference type="InterPro" id="IPR001633">
    <property type="entry name" value="EAL_dom"/>
</dbReference>
<dbReference type="CDD" id="cd01948">
    <property type="entry name" value="EAL"/>
    <property type="match status" value="1"/>
</dbReference>
<dbReference type="Gene3D" id="3.30.70.270">
    <property type="match status" value="1"/>
</dbReference>
<dbReference type="SUPFAM" id="SSF141868">
    <property type="entry name" value="EAL domain-like"/>
    <property type="match status" value="1"/>
</dbReference>
<dbReference type="InterPro" id="IPR035919">
    <property type="entry name" value="EAL_sf"/>
</dbReference>
<dbReference type="SUPFAM" id="SSF55781">
    <property type="entry name" value="GAF domain-like"/>
    <property type="match status" value="1"/>
</dbReference>
<dbReference type="InterPro" id="IPR043128">
    <property type="entry name" value="Rev_trsase/Diguanyl_cyclase"/>
</dbReference>
<feature type="domain" description="EAL" evidence="1">
    <location>
        <begin position="652"/>
        <end position="909"/>
    </location>
</feature>
<dbReference type="EMBL" id="JAAGAA010000001">
    <property type="protein sequence ID" value="NDV11279.1"/>
    <property type="molecule type" value="Genomic_DNA"/>
</dbReference>
<dbReference type="SUPFAM" id="SSF55073">
    <property type="entry name" value="Nucleotide cyclase"/>
    <property type="match status" value="1"/>
</dbReference>
<dbReference type="Gene3D" id="3.30.450.40">
    <property type="match status" value="1"/>
</dbReference>
<evidence type="ECO:0000313" key="3">
    <source>
        <dbReference type="EMBL" id="NDV11279.1"/>
    </source>
</evidence>
<comment type="caution">
    <text evidence="3">The sequence shown here is derived from an EMBL/GenBank/DDBJ whole genome shotgun (WGS) entry which is preliminary data.</text>
</comment>
<dbReference type="SMART" id="SM00065">
    <property type="entry name" value="GAF"/>
    <property type="match status" value="1"/>
</dbReference>
<dbReference type="Gene3D" id="3.20.20.450">
    <property type="entry name" value="EAL domain"/>
    <property type="match status" value="1"/>
</dbReference>
<dbReference type="InterPro" id="IPR000160">
    <property type="entry name" value="GGDEF_dom"/>
</dbReference>
<proteinExistence type="predicted"/>
<evidence type="ECO:0000313" key="4">
    <source>
        <dbReference type="Proteomes" id="UP000482578"/>
    </source>
</evidence>
<dbReference type="InterPro" id="IPR003018">
    <property type="entry name" value="GAF"/>
</dbReference>